<comment type="caution">
    <text evidence="15">The sequence shown here is derived from an EMBL/GenBank/DDBJ whole genome shotgun (WGS) entry which is preliminary data.</text>
</comment>
<keyword evidence="16" id="KW-1185">Reference proteome</keyword>
<evidence type="ECO:0000256" key="1">
    <source>
        <dbReference type="ARBA" id="ARBA00000971"/>
    </source>
</evidence>
<comment type="catalytic activity">
    <reaction evidence="1 11 12">
        <text>[protein]-peptidylproline (omega=180) = [protein]-peptidylproline (omega=0)</text>
        <dbReference type="Rhea" id="RHEA:16237"/>
        <dbReference type="Rhea" id="RHEA-COMP:10747"/>
        <dbReference type="Rhea" id="RHEA-COMP:10748"/>
        <dbReference type="ChEBI" id="CHEBI:83833"/>
        <dbReference type="ChEBI" id="CHEBI:83834"/>
        <dbReference type="EC" id="5.2.1.8"/>
    </reaction>
</comment>
<keyword evidence="6 11" id="KW-0697">Rotamase</keyword>
<dbReference type="Gene3D" id="1.10.3120.10">
    <property type="entry name" value="Trigger factor, C-terminal domain"/>
    <property type="match status" value="1"/>
</dbReference>
<comment type="domain">
    <text evidence="11">Consists of 3 domains; the N-terminus binds the ribosome, the middle domain has PPIase activity, while the C-terminus has intrinsic chaperone activity on its own.</text>
</comment>
<dbReference type="GO" id="GO:0015031">
    <property type="term" value="P:protein transport"/>
    <property type="evidence" value="ECO:0007669"/>
    <property type="project" value="UniProtKB-UniRule"/>
</dbReference>
<dbReference type="SUPFAM" id="SSF102735">
    <property type="entry name" value="Trigger factor ribosome-binding domain"/>
    <property type="match status" value="1"/>
</dbReference>
<keyword evidence="11" id="KW-0963">Cytoplasm</keyword>
<evidence type="ECO:0000313" key="15">
    <source>
        <dbReference type="EMBL" id="TCJ11495.1"/>
    </source>
</evidence>
<protein>
    <recommendedName>
        <fullName evidence="4 11">Trigger factor</fullName>
        <shortName evidence="11">TF</shortName>
        <ecNumber evidence="3 11">5.2.1.8</ecNumber>
    </recommendedName>
    <alternativeName>
        <fullName evidence="10 11">PPIase</fullName>
    </alternativeName>
</protein>
<dbReference type="InterPro" id="IPR037041">
    <property type="entry name" value="Trigger_fac_C_sf"/>
</dbReference>
<dbReference type="InterPro" id="IPR046357">
    <property type="entry name" value="PPIase_dom_sf"/>
</dbReference>
<dbReference type="Proteomes" id="UP000295443">
    <property type="component" value="Unassembled WGS sequence"/>
</dbReference>
<evidence type="ECO:0000256" key="9">
    <source>
        <dbReference type="ARBA" id="ARBA00023306"/>
    </source>
</evidence>
<evidence type="ECO:0000256" key="10">
    <source>
        <dbReference type="ARBA" id="ARBA00029986"/>
    </source>
</evidence>
<evidence type="ECO:0000256" key="13">
    <source>
        <dbReference type="RuleBase" id="RU003914"/>
    </source>
</evidence>
<dbReference type="GO" id="GO:0051301">
    <property type="term" value="P:cell division"/>
    <property type="evidence" value="ECO:0007669"/>
    <property type="project" value="UniProtKB-KW"/>
</dbReference>
<evidence type="ECO:0000256" key="4">
    <source>
        <dbReference type="ARBA" id="ARBA00016902"/>
    </source>
</evidence>
<dbReference type="InterPro" id="IPR008881">
    <property type="entry name" value="Trigger_fac_ribosome-bd_bac"/>
</dbReference>
<accession>A0A4R1B6F5</accession>
<dbReference type="OrthoDB" id="9767721at2"/>
<evidence type="ECO:0000256" key="6">
    <source>
        <dbReference type="ARBA" id="ARBA00023110"/>
    </source>
</evidence>
<dbReference type="Gene3D" id="3.30.70.1050">
    <property type="entry name" value="Trigger factor ribosome-binding domain"/>
    <property type="match status" value="1"/>
</dbReference>
<gene>
    <name evidence="11" type="primary">tig</name>
    <name evidence="15" type="ORF">EZJ19_15605</name>
</gene>
<dbReference type="Pfam" id="PF00254">
    <property type="entry name" value="FKBP_C"/>
    <property type="match status" value="1"/>
</dbReference>
<dbReference type="SUPFAM" id="SSF109998">
    <property type="entry name" value="Triger factor/SurA peptide-binding domain-like"/>
    <property type="match status" value="1"/>
</dbReference>
<evidence type="ECO:0000256" key="5">
    <source>
        <dbReference type="ARBA" id="ARBA00022618"/>
    </source>
</evidence>
<sequence>MSATVETLAGLERRITLNLNPVEIETEVGKRLQKMSRNVKLDGFRPGKAPAKMVAMRYGSEVRGEVLGDALHKEFIAAVEANKLDVAGYPHFEPAGEGIFNATFEVYPDIAIGNLGQIQVTRPVVEVIDADVDRTLDVLRKQRVRFAAVERASENGDRVHIDYAGKIGGVPFQGGEAKDFPLILGEGRTLPDFEGSLVGMTAGASKTFDVKFPDDYFAKELAGQTATFEATVKSVHAPILPEVDEAFAESLGIKEGGPAKLREEIAANLGREAKRRIQARLKEQVMDGLLAVSPFDVPRSLVAMEVRSLMDHAVNDLKARGMKEQDIKLSESVFEPQAKRRVALSLLLNSFAAAHQIGAGDEQVRAKVDEFAQSYEDPTEVVAWYYQDANRLRDVKAMVIEDNVVEAVLQSAQVTDEPTTLENLMGKA</sequence>
<dbReference type="InterPro" id="IPR005215">
    <property type="entry name" value="Trig_fac"/>
</dbReference>
<dbReference type="InterPro" id="IPR001179">
    <property type="entry name" value="PPIase_FKBP_dom"/>
</dbReference>
<name>A0A4R1B6F5_9PROT</name>
<evidence type="ECO:0000256" key="8">
    <source>
        <dbReference type="ARBA" id="ARBA00023235"/>
    </source>
</evidence>
<dbReference type="InterPro" id="IPR008880">
    <property type="entry name" value="Trigger_fac_C"/>
</dbReference>
<keyword evidence="7 11" id="KW-0143">Chaperone</keyword>
<dbReference type="SUPFAM" id="SSF54534">
    <property type="entry name" value="FKBP-like"/>
    <property type="match status" value="1"/>
</dbReference>
<organism evidence="15 16">
    <name type="scientific">Parasulfuritortus cantonensis</name>
    <dbReference type="NCBI Taxonomy" id="2528202"/>
    <lineage>
        <taxon>Bacteria</taxon>
        <taxon>Pseudomonadati</taxon>
        <taxon>Pseudomonadota</taxon>
        <taxon>Betaproteobacteria</taxon>
        <taxon>Nitrosomonadales</taxon>
        <taxon>Thiobacillaceae</taxon>
        <taxon>Parasulfuritortus</taxon>
    </lineage>
</organism>
<evidence type="ECO:0000256" key="11">
    <source>
        <dbReference type="HAMAP-Rule" id="MF_00303"/>
    </source>
</evidence>
<reference evidence="15 16" key="1">
    <citation type="submission" date="2019-03" db="EMBL/GenBank/DDBJ databases">
        <title>Genome sequence of Thiobacillaceae bacterium LSR1, a sulfur-oxidizing bacterium isolated from freshwater sediment.</title>
        <authorList>
            <person name="Li S."/>
        </authorList>
    </citation>
    <scope>NUCLEOTIDE SEQUENCE [LARGE SCALE GENOMIC DNA]</scope>
    <source>
        <strain evidence="15 16">LSR1</strain>
    </source>
</reference>
<proteinExistence type="inferred from homology"/>
<feature type="domain" description="PPIase FKBP-type" evidence="14">
    <location>
        <begin position="156"/>
        <end position="216"/>
    </location>
</feature>
<evidence type="ECO:0000313" key="16">
    <source>
        <dbReference type="Proteomes" id="UP000295443"/>
    </source>
</evidence>
<keyword evidence="9 11" id="KW-0131">Cell cycle</keyword>
<dbReference type="PIRSF" id="PIRSF003095">
    <property type="entry name" value="Trigger_factor"/>
    <property type="match status" value="1"/>
</dbReference>
<evidence type="ECO:0000256" key="7">
    <source>
        <dbReference type="ARBA" id="ARBA00023186"/>
    </source>
</evidence>
<keyword evidence="5 11" id="KW-0132">Cell division</keyword>
<comment type="similarity">
    <text evidence="2 11 13">Belongs to the FKBP-type PPIase family. Tig subfamily.</text>
</comment>
<dbReference type="GO" id="GO:0005737">
    <property type="term" value="C:cytoplasm"/>
    <property type="evidence" value="ECO:0007669"/>
    <property type="project" value="UniProtKB-SubCell"/>
</dbReference>
<dbReference type="InterPro" id="IPR027304">
    <property type="entry name" value="Trigger_fact/SurA_dom_sf"/>
</dbReference>
<dbReference type="FunFam" id="3.10.50.40:FF:000001">
    <property type="entry name" value="Trigger factor"/>
    <property type="match status" value="1"/>
</dbReference>
<dbReference type="GO" id="GO:0006457">
    <property type="term" value="P:protein folding"/>
    <property type="evidence" value="ECO:0007669"/>
    <property type="project" value="UniProtKB-UniRule"/>
</dbReference>
<dbReference type="InterPro" id="IPR036611">
    <property type="entry name" value="Trigger_fac_ribosome-bd_sf"/>
</dbReference>
<dbReference type="RefSeq" id="WP_131449248.1">
    <property type="nucleotide sequence ID" value="NZ_SJZB01000054.1"/>
</dbReference>
<keyword evidence="8 11" id="KW-0413">Isomerase</keyword>
<dbReference type="AlphaFoldDB" id="A0A4R1B6F5"/>
<comment type="subcellular location">
    <subcellularLocation>
        <location evidence="11">Cytoplasm</location>
    </subcellularLocation>
    <text evidence="11">About half TF is bound to the ribosome near the polypeptide exit tunnel while the other half is free in the cytoplasm.</text>
</comment>
<evidence type="ECO:0000256" key="3">
    <source>
        <dbReference type="ARBA" id="ARBA00013194"/>
    </source>
</evidence>
<dbReference type="NCBIfam" id="TIGR00115">
    <property type="entry name" value="tig"/>
    <property type="match status" value="1"/>
</dbReference>
<dbReference type="EMBL" id="SJZB01000054">
    <property type="protein sequence ID" value="TCJ11495.1"/>
    <property type="molecule type" value="Genomic_DNA"/>
</dbReference>
<dbReference type="HAMAP" id="MF_00303">
    <property type="entry name" value="Trigger_factor_Tig"/>
    <property type="match status" value="1"/>
</dbReference>
<dbReference type="EC" id="5.2.1.8" evidence="3 11"/>
<evidence type="ECO:0000259" key="14">
    <source>
        <dbReference type="PROSITE" id="PS50059"/>
    </source>
</evidence>
<dbReference type="Pfam" id="PF05698">
    <property type="entry name" value="Trigger_C"/>
    <property type="match status" value="1"/>
</dbReference>
<dbReference type="PROSITE" id="PS50059">
    <property type="entry name" value="FKBP_PPIASE"/>
    <property type="match status" value="1"/>
</dbReference>
<comment type="function">
    <text evidence="11">Involved in protein export. Acts as a chaperone by maintaining the newly synthesized protein in an open conformation. Functions as a peptidyl-prolyl cis-trans isomerase.</text>
</comment>
<dbReference type="GO" id="GO:0003755">
    <property type="term" value="F:peptidyl-prolyl cis-trans isomerase activity"/>
    <property type="evidence" value="ECO:0007669"/>
    <property type="project" value="UniProtKB-UniRule"/>
</dbReference>
<evidence type="ECO:0000256" key="12">
    <source>
        <dbReference type="PROSITE-ProRule" id="PRU00277"/>
    </source>
</evidence>
<evidence type="ECO:0000256" key="2">
    <source>
        <dbReference type="ARBA" id="ARBA00005464"/>
    </source>
</evidence>
<dbReference type="Gene3D" id="3.10.50.40">
    <property type="match status" value="1"/>
</dbReference>
<dbReference type="Pfam" id="PF05697">
    <property type="entry name" value="Trigger_N"/>
    <property type="match status" value="1"/>
</dbReference>